<dbReference type="HOGENOM" id="CLU_1009153_0_0_1"/>
<sequence length="276" mass="30824">MSDSFDEFPLGATNCTHAEAMALCHNPADCSFDDFPQNATKLSRVDALALCTPQNASTPLPIDDFGPPSKRMKMTRPSDIGTPLMTSTPIKNSESTLRKLPNQYGAGRPWKESDNPFTYISPNHFPTPKELRFFTKSVRMSKENKLTRKNAAFYALDTIRIKFNALDDIKNPALLHKHVAKCVDIFIRKQIQAAGGDLETTPYWLQSNTDNSSRMLKVALIEFLLVKTPQAMLVIFNSLFLLDYYLLIAPLSTEFLKALDSANASASFIIYCVISS</sequence>
<organism evidence="2">
    <name type="scientific">Caenorhabditis remanei</name>
    <name type="common">Caenorhabditis vulgaris</name>
    <dbReference type="NCBI Taxonomy" id="31234"/>
    <lineage>
        <taxon>Eukaryota</taxon>
        <taxon>Metazoa</taxon>
        <taxon>Ecdysozoa</taxon>
        <taxon>Nematoda</taxon>
        <taxon>Chromadorea</taxon>
        <taxon>Rhabditida</taxon>
        <taxon>Rhabditina</taxon>
        <taxon>Rhabditomorpha</taxon>
        <taxon>Rhabditoidea</taxon>
        <taxon>Rhabditidae</taxon>
        <taxon>Peloderinae</taxon>
        <taxon>Caenorhabditis</taxon>
    </lineage>
</organism>
<dbReference type="InParanoid" id="E3LHJ9"/>
<reference evidence="1" key="1">
    <citation type="submission" date="2007-07" db="EMBL/GenBank/DDBJ databases">
        <title>PCAP assembly of the Caenorhabditis remanei genome.</title>
        <authorList>
            <consortium name="The Caenorhabditis remanei Sequencing Consortium"/>
            <person name="Wilson R.K."/>
        </authorList>
    </citation>
    <scope>NUCLEOTIDE SEQUENCE [LARGE SCALE GENOMIC DNA]</scope>
    <source>
        <strain evidence="1">PB4641</strain>
    </source>
</reference>
<proteinExistence type="predicted"/>
<keyword evidence="2" id="KW-1185">Reference proteome</keyword>
<dbReference type="PANTHER" id="PTHR47419">
    <property type="entry name" value="DROMYOSUPPRESSIN RECEPTOR RELATED-RELATED"/>
    <property type="match status" value="1"/>
</dbReference>
<evidence type="ECO:0000313" key="1">
    <source>
        <dbReference type="EMBL" id="EFO94931.1"/>
    </source>
</evidence>
<dbReference type="PANTHER" id="PTHR47419:SF1">
    <property type="entry name" value="G-PROTEIN COUPLED RECEPTORS FAMILY 1 PROFILE DOMAIN-CONTAINING PROTEIN"/>
    <property type="match status" value="1"/>
</dbReference>
<dbReference type="Proteomes" id="UP000008281">
    <property type="component" value="Unassembled WGS sequence"/>
</dbReference>
<evidence type="ECO:0000313" key="2">
    <source>
        <dbReference type="Proteomes" id="UP000008281"/>
    </source>
</evidence>
<accession>E3LHJ9</accession>
<dbReference type="AlphaFoldDB" id="E3LHJ9"/>
<dbReference type="OrthoDB" id="5864054at2759"/>
<gene>
    <name evidence="1" type="ORF">CRE_08796</name>
</gene>
<protein>
    <submittedName>
        <fullName evidence="1">Uncharacterized protein</fullName>
    </submittedName>
</protein>
<dbReference type="EMBL" id="DS268409">
    <property type="protein sequence ID" value="EFO94931.1"/>
    <property type="molecule type" value="Genomic_DNA"/>
</dbReference>
<name>E3LHJ9_CAERE</name>